<name>A0A1I1SAH9_9BACT</name>
<organism evidence="2 3">
    <name type="scientific">Spirosoma endophyticum</name>
    <dbReference type="NCBI Taxonomy" id="662367"/>
    <lineage>
        <taxon>Bacteria</taxon>
        <taxon>Pseudomonadati</taxon>
        <taxon>Bacteroidota</taxon>
        <taxon>Cytophagia</taxon>
        <taxon>Cytophagales</taxon>
        <taxon>Cytophagaceae</taxon>
        <taxon>Spirosoma</taxon>
    </lineage>
</organism>
<dbReference type="STRING" id="662367.SAMN05216167_10529"/>
<dbReference type="Pfam" id="PF03551">
    <property type="entry name" value="PadR"/>
    <property type="match status" value="1"/>
</dbReference>
<dbReference type="EMBL" id="FOLQ01000005">
    <property type="protein sequence ID" value="SFD43407.1"/>
    <property type="molecule type" value="Genomic_DNA"/>
</dbReference>
<evidence type="ECO:0000313" key="2">
    <source>
        <dbReference type="EMBL" id="SFD43407.1"/>
    </source>
</evidence>
<evidence type="ECO:0000259" key="1">
    <source>
        <dbReference type="Pfam" id="PF03551"/>
    </source>
</evidence>
<dbReference type="AlphaFoldDB" id="A0A1I1SAH9"/>
<dbReference type="InterPro" id="IPR005149">
    <property type="entry name" value="Tscrpt_reg_PadR_N"/>
</dbReference>
<dbReference type="Gene3D" id="1.10.10.10">
    <property type="entry name" value="Winged helix-like DNA-binding domain superfamily/Winged helix DNA-binding domain"/>
    <property type="match status" value="1"/>
</dbReference>
<proteinExistence type="predicted"/>
<reference evidence="2 3" key="1">
    <citation type="submission" date="2016-10" db="EMBL/GenBank/DDBJ databases">
        <authorList>
            <person name="de Groot N.N."/>
        </authorList>
    </citation>
    <scope>NUCLEOTIDE SEQUENCE [LARGE SCALE GENOMIC DNA]</scope>
    <source>
        <strain evidence="2 3">DSM 26130</strain>
    </source>
</reference>
<keyword evidence="3" id="KW-1185">Reference proteome</keyword>
<dbReference type="SUPFAM" id="SSF46785">
    <property type="entry name" value="Winged helix' DNA-binding domain"/>
    <property type="match status" value="1"/>
</dbReference>
<dbReference type="InterPro" id="IPR036390">
    <property type="entry name" value="WH_DNA-bd_sf"/>
</dbReference>
<sequence>MSRTYLGEFEELVLLAVALLQQHPTGAYGVTIADELKQRTQRTTSVTGVHVVLYRLEEKGLVGSELGGATLARGGRRKRLFTLTAAGGQVLREMRQLRMGFWEALPTPFFS</sequence>
<feature type="domain" description="Transcription regulator PadR N-terminal" evidence="1">
    <location>
        <begin position="19"/>
        <end position="93"/>
    </location>
</feature>
<protein>
    <submittedName>
        <fullName evidence="2">Transcriptional regulator PadR-like family protein</fullName>
    </submittedName>
</protein>
<dbReference type="OrthoDB" id="962642at2"/>
<accession>A0A1I1SAH9</accession>
<gene>
    <name evidence="2" type="ORF">SAMN05216167_10529</name>
</gene>
<dbReference type="RefSeq" id="WP_093827337.1">
    <property type="nucleotide sequence ID" value="NZ_FOLQ01000005.1"/>
</dbReference>
<dbReference type="InterPro" id="IPR036388">
    <property type="entry name" value="WH-like_DNA-bd_sf"/>
</dbReference>
<dbReference type="Proteomes" id="UP000198598">
    <property type="component" value="Unassembled WGS sequence"/>
</dbReference>
<evidence type="ECO:0000313" key="3">
    <source>
        <dbReference type="Proteomes" id="UP000198598"/>
    </source>
</evidence>